<evidence type="ECO:0000313" key="7">
    <source>
        <dbReference type="Proteomes" id="UP000050795"/>
    </source>
</evidence>
<sequence>MTSSTTSAYHIPVNNERSNRIMNSSTRNTPRMIMSDTTTTPPPPSNNNNSNNNNNLVNTVMNDSSMRVGTPGSSGYGSGNELTTGNSTQSTSPIGSTPRIFGNCAECSLRIVNLTDACYAMGYLYHNSCFVCCCCKRTLRGKVFYKDQDKIYCEEDYLYCGFQQTVEKCFACGHIIAETILLAMGNTYHPGCFRCCICTKCLDGIPFTVDSRNLIYCLPDYHLVYGPLCAVCGLVITPEEGSDEVRRVVALGKEFHIDCYRCIDCKRCLSDEPEKRCYPFNEPDPGAPGRSVQRMLCLNCHLQRIGAIPATSAGGIVNSNNNSSSSNTTNNAISSISSGHTKSTSGILNYSASNNHHMNNSGGRYSTMPNRVQGSKLNTLNTSTVSPPSSTPSSSHHHHHHYPHHQQPYQLNTSLTTSTYQTTPHIHSAHSTSNSLGVKPRSTNGNNITNNTNNYAINWERARMNGANNAANHLHHGESSRSYHNSFETKS</sequence>
<feature type="region of interest" description="Disordered" evidence="5">
    <location>
        <begin position="425"/>
        <end position="449"/>
    </location>
</feature>
<dbReference type="AlphaFoldDB" id="A0AA85IY60"/>
<proteinExistence type="predicted"/>
<protein>
    <recommendedName>
        <fullName evidence="6">LIM zinc-binding domain-containing protein</fullName>
    </recommendedName>
</protein>
<dbReference type="GO" id="GO:0003714">
    <property type="term" value="F:transcription corepressor activity"/>
    <property type="evidence" value="ECO:0007669"/>
    <property type="project" value="TreeGrafter"/>
</dbReference>
<keyword evidence="1 4" id="KW-0479">Metal-binding</keyword>
<evidence type="ECO:0000256" key="4">
    <source>
        <dbReference type="PROSITE-ProRule" id="PRU00125"/>
    </source>
</evidence>
<dbReference type="PANTHER" id="PTHR24219:SF4">
    <property type="entry name" value="LIM DOMAIN-CONTAINING PROTEIN JUB"/>
    <property type="match status" value="1"/>
</dbReference>
<dbReference type="GO" id="GO:0005634">
    <property type="term" value="C:nucleus"/>
    <property type="evidence" value="ECO:0007669"/>
    <property type="project" value="TreeGrafter"/>
</dbReference>
<feature type="domain" description="LIM zinc-binding" evidence="6">
    <location>
        <begin position="167"/>
        <end position="227"/>
    </location>
</feature>
<feature type="compositionally biased region" description="Polar residues" evidence="5">
    <location>
        <begin position="80"/>
        <end position="94"/>
    </location>
</feature>
<feature type="compositionally biased region" description="Low complexity" evidence="5">
    <location>
        <begin position="46"/>
        <end position="55"/>
    </location>
</feature>
<feature type="region of interest" description="Disordered" evidence="5">
    <location>
        <begin position="320"/>
        <end position="407"/>
    </location>
</feature>
<reference evidence="8" key="2">
    <citation type="submission" date="2023-11" db="UniProtKB">
        <authorList>
            <consortium name="WormBaseParasite"/>
        </authorList>
    </citation>
    <scope>IDENTIFICATION</scope>
</reference>
<evidence type="ECO:0000256" key="1">
    <source>
        <dbReference type="ARBA" id="ARBA00022723"/>
    </source>
</evidence>
<feature type="compositionally biased region" description="Polar residues" evidence="5">
    <location>
        <begin position="20"/>
        <end position="29"/>
    </location>
</feature>
<dbReference type="InterPro" id="IPR047172">
    <property type="entry name" value="Ajuba-like"/>
</dbReference>
<feature type="compositionally biased region" description="Low complexity" evidence="5">
    <location>
        <begin position="382"/>
        <end position="394"/>
    </location>
</feature>
<dbReference type="SMART" id="SM00132">
    <property type="entry name" value="LIM"/>
    <property type="match status" value="3"/>
</dbReference>
<feature type="compositionally biased region" description="Polar residues" evidence="5">
    <location>
        <begin position="56"/>
        <end position="71"/>
    </location>
</feature>
<dbReference type="PROSITE" id="PS50023">
    <property type="entry name" value="LIM_DOMAIN_2"/>
    <property type="match status" value="2"/>
</dbReference>
<dbReference type="Proteomes" id="UP000050795">
    <property type="component" value="Unassembled WGS sequence"/>
</dbReference>
<feature type="compositionally biased region" description="Low complexity" evidence="5">
    <location>
        <begin position="320"/>
        <end position="347"/>
    </location>
</feature>
<accession>A0AA85IY60</accession>
<keyword evidence="3 4" id="KW-0440">LIM domain</keyword>
<dbReference type="GO" id="GO:0007010">
    <property type="term" value="P:cytoskeleton organization"/>
    <property type="evidence" value="ECO:0007669"/>
    <property type="project" value="TreeGrafter"/>
</dbReference>
<feature type="domain" description="LIM zinc-binding" evidence="6">
    <location>
        <begin position="102"/>
        <end position="163"/>
    </location>
</feature>
<dbReference type="GO" id="GO:0005667">
    <property type="term" value="C:transcription regulator complex"/>
    <property type="evidence" value="ECO:0007669"/>
    <property type="project" value="TreeGrafter"/>
</dbReference>
<feature type="compositionally biased region" description="Basic residues" evidence="5">
    <location>
        <begin position="395"/>
        <end position="404"/>
    </location>
</feature>
<dbReference type="PANTHER" id="PTHR24219">
    <property type="entry name" value="LIM DOMAIN-CONTAINING PROTEIN JUB"/>
    <property type="match status" value="1"/>
</dbReference>
<dbReference type="GO" id="GO:0035331">
    <property type="term" value="P:negative regulation of hippo signaling"/>
    <property type="evidence" value="ECO:0007669"/>
    <property type="project" value="TreeGrafter"/>
</dbReference>
<dbReference type="InterPro" id="IPR001781">
    <property type="entry name" value="Znf_LIM"/>
</dbReference>
<feature type="compositionally biased region" description="Basic and acidic residues" evidence="5">
    <location>
        <begin position="475"/>
        <end position="491"/>
    </location>
</feature>
<dbReference type="GO" id="GO:0005912">
    <property type="term" value="C:adherens junction"/>
    <property type="evidence" value="ECO:0007669"/>
    <property type="project" value="TreeGrafter"/>
</dbReference>
<dbReference type="GO" id="GO:0000932">
    <property type="term" value="C:P-body"/>
    <property type="evidence" value="ECO:0007669"/>
    <property type="project" value="TreeGrafter"/>
</dbReference>
<evidence type="ECO:0000259" key="6">
    <source>
        <dbReference type="PROSITE" id="PS50023"/>
    </source>
</evidence>
<feature type="compositionally biased region" description="Polar residues" evidence="5">
    <location>
        <begin position="348"/>
        <end position="381"/>
    </location>
</feature>
<feature type="region of interest" description="Disordered" evidence="5">
    <location>
        <begin position="470"/>
        <end position="491"/>
    </location>
</feature>
<keyword evidence="2 4" id="KW-0862">Zinc</keyword>
<evidence type="ECO:0000313" key="8">
    <source>
        <dbReference type="WBParaSite" id="TREG1_128170.1"/>
    </source>
</evidence>
<dbReference type="GO" id="GO:0046872">
    <property type="term" value="F:metal ion binding"/>
    <property type="evidence" value="ECO:0007669"/>
    <property type="project" value="UniProtKB-KW"/>
</dbReference>
<reference evidence="7" key="1">
    <citation type="submission" date="2022-06" db="EMBL/GenBank/DDBJ databases">
        <authorList>
            <person name="Berger JAMES D."/>
            <person name="Berger JAMES D."/>
        </authorList>
    </citation>
    <scope>NUCLEOTIDE SEQUENCE [LARGE SCALE GENOMIC DNA]</scope>
</reference>
<dbReference type="WBParaSite" id="TREG1_128170.1">
    <property type="protein sequence ID" value="TREG1_128170.1"/>
    <property type="gene ID" value="TREG1_128170"/>
</dbReference>
<evidence type="ECO:0000256" key="3">
    <source>
        <dbReference type="ARBA" id="ARBA00023038"/>
    </source>
</evidence>
<evidence type="ECO:0000256" key="2">
    <source>
        <dbReference type="ARBA" id="ARBA00022833"/>
    </source>
</evidence>
<dbReference type="Gene3D" id="2.10.110.10">
    <property type="entry name" value="Cysteine Rich Protein"/>
    <property type="match status" value="3"/>
</dbReference>
<dbReference type="SUPFAM" id="SSF57716">
    <property type="entry name" value="Glucocorticoid receptor-like (DNA-binding domain)"/>
    <property type="match status" value="2"/>
</dbReference>
<dbReference type="GO" id="GO:0001666">
    <property type="term" value="P:response to hypoxia"/>
    <property type="evidence" value="ECO:0007669"/>
    <property type="project" value="TreeGrafter"/>
</dbReference>
<feature type="region of interest" description="Disordered" evidence="5">
    <location>
        <begin position="1"/>
        <end position="94"/>
    </location>
</feature>
<dbReference type="CDD" id="cd09355">
    <property type="entry name" value="LIM2_Ajuba_like"/>
    <property type="match status" value="1"/>
</dbReference>
<name>A0AA85IY60_TRIRE</name>
<dbReference type="Pfam" id="PF00412">
    <property type="entry name" value="LIM"/>
    <property type="match status" value="2"/>
</dbReference>
<organism evidence="7 8">
    <name type="scientific">Trichobilharzia regenti</name>
    <name type="common">Nasal bird schistosome</name>
    <dbReference type="NCBI Taxonomy" id="157069"/>
    <lineage>
        <taxon>Eukaryota</taxon>
        <taxon>Metazoa</taxon>
        <taxon>Spiralia</taxon>
        <taxon>Lophotrochozoa</taxon>
        <taxon>Platyhelminthes</taxon>
        <taxon>Trematoda</taxon>
        <taxon>Digenea</taxon>
        <taxon>Strigeidida</taxon>
        <taxon>Schistosomatoidea</taxon>
        <taxon>Schistosomatidae</taxon>
        <taxon>Trichobilharzia</taxon>
    </lineage>
</organism>
<evidence type="ECO:0000256" key="5">
    <source>
        <dbReference type="SAM" id="MobiDB-lite"/>
    </source>
</evidence>
<dbReference type="InterPro" id="IPR047247">
    <property type="entry name" value="Ajuba-like_LIM2"/>
</dbReference>
<keyword evidence="7" id="KW-1185">Reference proteome</keyword>